<dbReference type="EMBL" id="FNYQ01000108">
    <property type="protein sequence ID" value="SEJ46040.1"/>
    <property type="molecule type" value="Genomic_DNA"/>
</dbReference>
<evidence type="ECO:0000256" key="4">
    <source>
        <dbReference type="SAM" id="SignalP"/>
    </source>
</evidence>
<dbReference type="GO" id="GO:0004518">
    <property type="term" value="F:nuclease activity"/>
    <property type="evidence" value="ECO:0007669"/>
    <property type="project" value="UniProtKB-KW"/>
</dbReference>
<feature type="chain" id="PRO_5011674340" evidence="4">
    <location>
        <begin position="20"/>
        <end position="268"/>
    </location>
</feature>
<dbReference type="SUPFAM" id="SSF54060">
    <property type="entry name" value="His-Me finger endonucleases"/>
    <property type="match status" value="1"/>
</dbReference>
<dbReference type="PANTHER" id="PTHR33607">
    <property type="entry name" value="ENDONUCLEASE-1"/>
    <property type="match status" value="1"/>
</dbReference>
<sequence>MSTPAAKKILSLLSGIALAVAGAFFSDIRPPGTFGAAKKLAQEIHADDPLTFYCGCRYRDNRIDLASCGYRPRQNPQRAGRLEWEHVVPAWVIGHQRQCWKTGGRDNCSANDPVFARAEADLHNLVPEIGEVNGDRSNFGFAMLDKAPDQYGQCRMVVDFQARKAMPREEVRGAVARTYLYMHDRYKLRMAKQDRQLYEAWNRQYPVTEQERRRNQKVACQMGWGNPYVGEVALWRCGFGGAMTGLLDTARGLLRQGLDDTLSELLTR</sequence>
<feature type="signal peptide" evidence="4">
    <location>
        <begin position="1"/>
        <end position="19"/>
    </location>
</feature>
<comment type="similarity">
    <text evidence="1">Belongs to the EndA/NucM nuclease family.</text>
</comment>
<organism evidence="5 6">
    <name type="scientific">Azotobacter beijerinckii</name>
    <dbReference type="NCBI Taxonomy" id="170623"/>
    <lineage>
        <taxon>Bacteria</taxon>
        <taxon>Pseudomonadati</taxon>
        <taxon>Pseudomonadota</taxon>
        <taxon>Gammaproteobacteria</taxon>
        <taxon>Pseudomonadales</taxon>
        <taxon>Pseudomonadaceae</taxon>
        <taxon>Azotobacter</taxon>
    </lineage>
</organism>
<dbReference type="OrthoDB" id="9800417at2"/>
<dbReference type="InterPro" id="IPR007346">
    <property type="entry name" value="Endonuclease-I"/>
</dbReference>
<dbReference type="PANTHER" id="PTHR33607:SF2">
    <property type="entry name" value="ENDONUCLEASE-1"/>
    <property type="match status" value="1"/>
</dbReference>
<proteinExistence type="inferred from homology"/>
<name>A0A1H6Z908_9GAMM</name>
<dbReference type="Pfam" id="PF04231">
    <property type="entry name" value="Endonuclease_1"/>
    <property type="match status" value="1"/>
</dbReference>
<dbReference type="GO" id="GO:0016787">
    <property type="term" value="F:hydrolase activity"/>
    <property type="evidence" value="ECO:0007669"/>
    <property type="project" value="UniProtKB-KW"/>
</dbReference>
<dbReference type="RefSeq" id="WP_090734949.1">
    <property type="nucleotide sequence ID" value="NZ_FNYQ01000108.1"/>
</dbReference>
<dbReference type="Proteomes" id="UP000199250">
    <property type="component" value="Unassembled WGS sequence"/>
</dbReference>
<accession>A0A1H6Z908</accession>
<keyword evidence="4" id="KW-0732">Signal</keyword>
<dbReference type="InterPro" id="IPR044925">
    <property type="entry name" value="His-Me_finger_sf"/>
</dbReference>
<gene>
    <name evidence="5" type="ORF">SAMN04244572_04086</name>
</gene>
<protein>
    <submittedName>
        <fullName evidence="5">Deoxyribonuclease-1</fullName>
    </submittedName>
</protein>
<evidence type="ECO:0000313" key="5">
    <source>
        <dbReference type="EMBL" id="SEJ46040.1"/>
    </source>
</evidence>
<reference evidence="5 6" key="1">
    <citation type="submission" date="2016-10" db="EMBL/GenBank/DDBJ databases">
        <authorList>
            <person name="de Groot N.N."/>
        </authorList>
    </citation>
    <scope>NUCLEOTIDE SEQUENCE [LARGE SCALE GENOMIC DNA]</scope>
    <source>
        <strain evidence="5 6">DSM 373</strain>
    </source>
</reference>
<dbReference type="AlphaFoldDB" id="A0A1H6Z908"/>
<keyword evidence="3" id="KW-0378">Hydrolase</keyword>
<evidence type="ECO:0000313" key="6">
    <source>
        <dbReference type="Proteomes" id="UP000199250"/>
    </source>
</evidence>
<evidence type="ECO:0000256" key="3">
    <source>
        <dbReference type="ARBA" id="ARBA00022801"/>
    </source>
</evidence>
<evidence type="ECO:0000256" key="2">
    <source>
        <dbReference type="ARBA" id="ARBA00022722"/>
    </source>
</evidence>
<evidence type="ECO:0000256" key="1">
    <source>
        <dbReference type="ARBA" id="ARBA00006429"/>
    </source>
</evidence>
<keyword evidence="2" id="KW-0540">Nuclease</keyword>